<keyword evidence="3" id="KW-0378">Hydrolase</keyword>
<evidence type="ECO:0000256" key="2">
    <source>
        <dbReference type="ARBA" id="ARBA00022670"/>
    </source>
</evidence>
<keyword evidence="2" id="KW-0645">Protease</keyword>
<evidence type="ECO:0000313" key="6">
    <source>
        <dbReference type="EMBL" id="RYR03345.1"/>
    </source>
</evidence>
<dbReference type="InterPro" id="IPR003653">
    <property type="entry name" value="Peptidase_C48_C"/>
</dbReference>
<feature type="compositionally biased region" description="Low complexity" evidence="4">
    <location>
        <begin position="405"/>
        <end position="414"/>
    </location>
</feature>
<protein>
    <recommendedName>
        <fullName evidence="5">Ubiquitin-like protease family profile domain-containing protein</fullName>
    </recommendedName>
</protein>
<reference evidence="6 7" key="1">
    <citation type="submission" date="2019-01" db="EMBL/GenBank/DDBJ databases">
        <title>Sequencing of cultivated peanut Arachis hypogaea provides insights into genome evolution and oil improvement.</title>
        <authorList>
            <person name="Chen X."/>
        </authorList>
    </citation>
    <scope>NUCLEOTIDE SEQUENCE [LARGE SCALE GENOMIC DNA]</scope>
    <source>
        <strain evidence="7">cv. Fuhuasheng</strain>
        <tissue evidence="6">Leaves</tissue>
    </source>
</reference>
<dbReference type="GO" id="GO:0006508">
    <property type="term" value="P:proteolysis"/>
    <property type="evidence" value="ECO:0007669"/>
    <property type="project" value="UniProtKB-KW"/>
</dbReference>
<evidence type="ECO:0000256" key="3">
    <source>
        <dbReference type="ARBA" id="ARBA00022801"/>
    </source>
</evidence>
<dbReference type="SUPFAM" id="SSF54001">
    <property type="entry name" value="Cysteine proteinases"/>
    <property type="match status" value="1"/>
</dbReference>
<feature type="region of interest" description="Disordered" evidence="4">
    <location>
        <begin position="354"/>
        <end position="380"/>
    </location>
</feature>
<dbReference type="Gene3D" id="3.40.395.10">
    <property type="entry name" value="Adenoviral Proteinase, Chain A"/>
    <property type="match status" value="1"/>
</dbReference>
<feature type="domain" description="Ubiquitin-like protease family profile" evidence="5">
    <location>
        <begin position="197"/>
        <end position="284"/>
    </location>
</feature>
<dbReference type="InterPro" id="IPR038765">
    <property type="entry name" value="Papain-like_cys_pep_sf"/>
</dbReference>
<comment type="caution">
    <text evidence="6">The sequence shown here is derived from an EMBL/GenBank/DDBJ whole genome shotgun (WGS) entry which is preliminary data.</text>
</comment>
<accession>A0A444YN40</accession>
<evidence type="ECO:0000313" key="7">
    <source>
        <dbReference type="Proteomes" id="UP000289738"/>
    </source>
</evidence>
<evidence type="ECO:0000256" key="4">
    <source>
        <dbReference type="SAM" id="MobiDB-lite"/>
    </source>
</evidence>
<name>A0A444YN40_ARAHY</name>
<keyword evidence="7" id="KW-1185">Reference proteome</keyword>
<comment type="similarity">
    <text evidence="1">Belongs to the peptidase C48 family.</text>
</comment>
<proteinExistence type="inferred from homology"/>
<dbReference type="GO" id="GO:0008234">
    <property type="term" value="F:cysteine-type peptidase activity"/>
    <property type="evidence" value="ECO:0007669"/>
    <property type="project" value="InterPro"/>
</dbReference>
<organism evidence="6 7">
    <name type="scientific">Arachis hypogaea</name>
    <name type="common">Peanut</name>
    <dbReference type="NCBI Taxonomy" id="3818"/>
    <lineage>
        <taxon>Eukaryota</taxon>
        <taxon>Viridiplantae</taxon>
        <taxon>Streptophyta</taxon>
        <taxon>Embryophyta</taxon>
        <taxon>Tracheophyta</taxon>
        <taxon>Spermatophyta</taxon>
        <taxon>Magnoliopsida</taxon>
        <taxon>eudicotyledons</taxon>
        <taxon>Gunneridae</taxon>
        <taxon>Pentapetalae</taxon>
        <taxon>rosids</taxon>
        <taxon>fabids</taxon>
        <taxon>Fabales</taxon>
        <taxon>Fabaceae</taxon>
        <taxon>Papilionoideae</taxon>
        <taxon>50 kb inversion clade</taxon>
        <taxon>dalbergioids sensu lato</taxon>
        <taxon>Dalbergieae</taxon>
        <taxon>Pterocarpus clade</taxon>
        <taxon>Arachis</taxon>
    </lineage>
</organism>
<dbReference type="Pfam" id="PF02902">
    <property type="entry name" value="Peptidase_C48"/>
    <property type="match status" value="1"/>
</dbReference>
<evidence type="ECO:0000259" key="5">
    <source>
        <dbReference type="Pfam" id="PF02902"/>
    </source>
</evidence>
<dbReference type="AlphaFoldDB" id="A0A444YN40"/>
<sequence>MLSARQRSDLPSREPAAVVNIGKLVSMTIEGIPKSMNLVFRPTDEMNLSEVELVVAIYIFMRHFPESMQSLRAVLNSIISGTASHSGSAYDSGTEDGGCRQHEYQLFNSFFESHDIRVVSNTVNNPLDRCICLGVTAGAEHRGPHAHTSIDWTCLVPAVNNHAVGGRSLTSANMTSIRNNYMCSKVDQVTRVYQAMWCDQHWYLMIIDVAQQKLIYLDSLRDPREADAKKMAMLHVALYLEGMTLGKSWLSGDRVMRPRFSAFEFEEPNVPQQAADFMDCGIWIAQWMIRAYMWQDYEVQHVNAATWMRLAVDLFMKSHNQLAQDFVSKAFAHWQTKTVSYKIVYNTQLQPQSQFGQSQTTHSASFGSHPEAREFGGMEGSKPVFLDPQRVYAKQQPFCSCNHKSPSPSSSTPSRASERQQLASLRVQLRPPRKIYLPPS</sequence>
<gene>
    <name evidence="6" type="ORF">Ahy_B06g082234</name>
</gene>
<feature type="region of interest" description="Disordered" evidence="4">
    <location>
        <begin position="397"/>
        <end position="440"/>
    </location>
</feature>
<dbReference type="Proteomes" id="UP000289738">
    <property type="component" value="Chromosome B06"/>
</dbReference>
<dbReference type="EMBL" id="SDMP01000016">
    <property type="protein sequence ID" value="RYR03345.1"/>
    <property type="molecule type" value="Genomic_DNA"/>
</dbReference>
<evidence type="ECO:0000256" key="1">
    <source>
        <dbReference type="ARBA" id="ARBA00005234"/>
    </source>
</evidence>